<dbReference type="InterPro" id="IPR010342">
    <property type="entry name" value="DUF938"/>
</dbReference>
<dbReference type="PANTHER" id="PTHR20974">
    <property type="entry name" value="UPF0585 PROTEIN CG18661"/>
    <property type="match status" value="1"/>
</dbReference>
<reference evidence="1" key="1">
    <citation type="journal article" date="2014" name="Int. J. Syst. Evol. Microbiol.">
        <title>Complete genome sequence of Corynebacterium casei LMG S-19264T (=DSM 44701T), isolated from a smear-ripened cheese.</title>
        <authorList>
            <consortium name="US DOE Joint Genome Institute (JGI-PGF)"/>
            <person name="Walter F."/>
            <person name="Albersmeier A."/>
            <person name="Kalinowski J."/>
            <person name="Ruckert C."/>
        </authorList>
    </citation>
    <scope>NUCLEOTIDE SEQUENCE</scope>
    <source>
        <strain evidence="1">JCM 30804</strain>
    </source>
</reference>
<dbReference type="Proteomes" id="UP000613743">
    <property type="component" value="Unassembled WGS sequence"/>
</dbReference>
<comment type="caution">
    <text evidence="1">The sequence shown here is derived from an EMBL/GenBank/DDBJ whole genome shotgun (WGS) entry which is preliminary data.</text>
</comment>
<dbReference type="AlphaFoldDB" id="A0A917N8J8"/>
<protein>
    <submittedName>
        <fullName evidence="1">Methylase</fullName>
    </submittedName>
</protein>
<gene>
    <name evidence="1" type="ORF">GCM10009332_13210</name>
</gene>
<keyword evidence="2" id="KW-1185">Reference proteome</keyword>
<dbReference type="RefSeq" id="WP_188919059.1">
    <property type="nucleotide sequence ID" value="NZ_BMPZ01000002.1"/>
</dbReference>
<dbReference type="GO" id="GO:0032259">
    <property type="term" value="P:methylation"/>
    <property type="evidence" value="ECO:0007669"/>
    <property type="project" value="UniProtKB-KW"/>
</dbReference>
<dbReference type="GO" id="GO:0008168">
    <property type="term" value="F:methyltransferase activity"/>
    <property type="evidence" value="ECO:0007669"/>
    <property type="project" value="UniProtKB-KW"/>
</dbReference>
<accession>A0A917N8J8</accession>
<reference evidence="1" key="2">
    <citation type="submission" date="2020-09" db="EMBL/GenBank/DDBJ databases">
        <authorList>
            <person name="Sun Q."/>
            <person name="Ohkuma M."/>
        </authorList>
    </citation>
    <scope>NUCLEOTIDE SEQUENCE</scope>
    <source>
        <strain evidence="1">JCM 30804</strain>
    </source>
</reference>
<dbReference type="EMBL" id="BMPZ01000002">
    <property type="protein sequence ID" value="GGI77240.1"/>
    <property type="molecule type" value="Genomic_DNA"/>
</dbReference>
<sequence>MQLAFSQSCENNKQPILEVLSTAFAKSTHILEIGSGTGQHAVHFAREMPHLFWQTSDQQPYLEQISQRLLQYPTANIGQPVALDVSQSWPIKNSHFDGIFTANSVHIMDKIMVEDLFSGIGRFLSPFGSLCIYGPFNYNGQFTSESNARFEQWLKQRNPHSGIKDFEWIVELAFNQGLKLQSDHSLPANNRLLHFKRE</sequence>
<evidence type="ECO:0000313" key="1">
    <source>
        <dbReference type="EMBL" id="GGI77240.1"/>
    </source>
</evidence>
<keyword evidence="1" id="KW-0489">Methyltransferase</keyword>
<dbReference type="InterPro" id="IPR029063">
    <property type="entry name" value="SAM-dependent_MTases_sf"/>
</dbReference>
<dbReference type="Pfam" id="PF06080">
    <property type="entry name" value="DUF938"/>
    <property type="match status" value="1"/>
</dbReference>
<proteinExistence type="predicted"/>
<organism evidence="1 2">
    <name type="scientific">Shewanella gelidii</name>
    <dbReference type="NCBI Taxonomy" id="1642821"/>
    <lineage>
        <taxon>Bacteria</taxon>
        <taxon>Pseudomonadati</taxon>
        <taxon>Pseudomonadota</taxon>
        <taxon>Gammaproteobacteria</taxon>
        <taxon>Alteromonadales</taxon>
        <taxon>Shewanellaceae</taxon>
        <taxon>Shewanella</taxon>
    </lineage>
</organism>
<evidence type="ECO:0000313" key="2">
    <source>
        <dbReference type="Proteomes" id="UP000613743"/>
    </source>
</evidence>
<dbReference type="Gene3D" id="3.40.50.150">
    <property type="entry name" value="Vaccinia Virus protein VP39"/>
    <property type="match status" value="1"/>
</dbReference>
<dbReference type="PANTHER" id="PTHR20974:SF0">
    <property type="entry name" value="UPF0585 PROTEIN CG18661"/>
    <property type="match status" value="1"/>
</dbReference>
<dbReference type="SUPFAM" id="SSF53335">
    <property type="entry name" value="S-adenosyl-L-methionine-dependent methyltransferases"/>
    <property type="match status" value="1"/>
</dbReference>
<name>A0A917N8J8_9GAMM</name>
<keyword evidence="1" id="KW-0808">Transferase</keyword>